<gene>
    <name evidence="1" type="ORF">FA13DRAFT_1721503</name>
</gene>
<reference evidence="1 2" key="1">
    <citation type="journal article" date="2019" name="Nat. Ecol. Evol.">
        <title>Megaphylogeny resolves global patterns of mushroom evolution.</title>
        <authorList>
            <person name="Varga T."/>
            <person name="Krizsan K."/>
            <person name="Foldi C."/>
            <person name="Dima B."/>
            <person name="Sanchez-Garcia M."/>
            <person name="Sanchez-Ramirez S."/>
            <person name="Szollosi G.J."/>
            <person name="Szarkandi J.G."/>
            <person name="Papp V."/>
            <person name="Albert L."/>
            <person name="Andreopoulos W."/>
            <person name="Angelini C."/>
            <person name="Antonin V."/>
            <person name="Barry K.W."/>
            <person name="Bougher N.L."/>
            <person name="Buchanan P."/>
            <person name="Buyck B."/>
            <person name="Bense V."/>
            <person name="Catcheside P."/>
            <person name="Chovatia M."/>
            <person name="Cooper J."/>
            <person name="Damon W."/>
            <person name="Desjardin D."/>
            <person name="Finy P."/>
            <person name="Geml J."/>
            <person name="Haridas S."/>
            <person name="Hughes K."/>
            <person name="Justo A."/>
            <person name="Karasinski D."/>
            <person name="Kautmanova I."/>
            <person name="Kiss B."/>
            <person name="Kocsube S."/>
            <person name="Kotiranta H."/>
            <person name="LaButti K.M."/>
            <person name="Lechner B.E."/>
            <person name="Liimatainen K."/>
            <person name="Lipzen A."/>
            <person name="Lukacs Z."/>
            <person name="Mihaltcheva S."/>
            <person name="Morgado L.N."/>
            <person name="Niskanen T."/>
            <person name="Noordeloos M.E."/>
            <person name="Ohm R.A."/>
            <person name="Ortiz-Santana B."/>
            <person name="Ovrebo C."/>
            <person name="Racz N."/>
            <person name="Riley R."/>
            <person name="Savchenko A."/>
            <person name="Shiryaev A."/>
            <person name="Soop K."/>
            <person name="Spirin V."/>
            <person name="Szebenyi C."/>
            <person name="Tomsovsky M."/>
            <person name="Tulloss R.E."/>
            <person name="Uehling J."/>
            <person name="Grigoriev I.V."/>
            <person name="Vagvolgyi C."/>
            <person name="Papp T."/>
            <person name="Martin F.M."/>
            <person name="Miettinen O."/>
            <person name="Hibbett D.S."/>
            <person name="Nagy L.G."/>
        </authorList>
    </citation>
    <scope>NUCLEOTIDE SEQUENCE [LARGE SCALE GENOMIC DNA]</scope>
    <source>
        <strain evidence="1 2">FP101781</strain>
    </source>
</reference>
<sequence length="361" mass="41079">MIPSRPVRGLEAIWNAYDIILRVAGNLSFLNLLRLRYGTHPGPKAVGEVLRTRVDFSFSPFLSQRVVEFFYHLRSCRGIVMGDVVNEVLLSKNEHRCDDDGVSAELDEDGQPKVVTTIYRAHHISLGDFRPSTMAVVVETDATELRSLLELLGYRQSEMDQEDYDDAIAFIRQPSDVLRLKMEAFERTIHDKVYTILLLTSRYSTLSVLLSANSTANMNCISFHSILSYYPRLIFRKEGLFTREGVNPQTRPLLFTTDEGLNVFSDNRHWKKPCGVYCPAAWRQTFDDGGVMRVDWFPGTRPASMQIHGGVDGDTDDEAYGKLDYSDSLTWRACSPFSLSPNYLFPVQTTSLPDFKWAPTY</sequence>
<name>A0A4Y7RZZ0_COPMI</name>
<dbReference type="Proteomes" id="UP000298030">
    <property type="component" value="Unassembled WGS sequence"/>
</dbReference>
<keyword evidence="2" id="KW-1185">Reference proteome</keyword>
<comment type="caution">
    <text evidence="1">The sequence shown here is derived from an EMBL/GenBank/DDBJ whole genome shotgun (WGS) entry which is preliminary data.</text>
</comment>
<accession>A0A4Y7RZZ0</accession>
<protein>
    <submittedName>
        <fullName evidence="1">Uncharacterized protein</fullName>
    </submittedName>
</protein>
<dbReference type="EMBL" id="QPFP01000385">
    <property type="protein sequence ID" value="TEB14599.1"/>
    <property type="molecule type" value="Genomic_DNA"/>
</dbReference>
<evidence type="ECO:0000313" key="1">
    <source>
        <dbReference type="EMBL" id="TEB14599.1"/>
    </source>
</evidence>
<proteinExistence type="predicted"/>
<organism evidence="1 2">
    <name type="scientific">Coprinellus micaceus</name>
    <name type="common">Glistening ink-cap mushroom</name>
    <name type="synonym">Coprinus micaceus</name>
    <dbReference type="NCBI Taxonomy" id="71717"/>
    <lineage>
        <taxon>Eukaryota</taxon>
        <taxon>Fungi</taxon>
        <taxon>Dikarya</taxon>
        <taxon>Basidiomycota</taxon>
        <taxon>Agaricomycotina</taxon>
        <taxon>Agaricomycetes</taxon>
        <taxon>Agaricomycetidae</taxon>
        <taxon>Agaricales</taxon>
        <taxon>Agaricineae</taxon>
        <taxon>Psathyrellaceae</taxon>
        <taxon>Coprinellus</taxon>
    </lineage>
</organism>
<dbReference type="AlphaFoldDB" id="A0A4Y7RZZ0"/>
<evidence type="ECO:0000313" key="2">
    <source>
        <dbReference type="Proteomes" id="UP000298030"/>
    </source>
</evidence>
<dbReference type="OrthoDB" id="3064716at2759"/>